<accession>H1LDV0</accession>
<dbReference type="AlphaFoldDB" id="H1LDV0"/>
<feature type="region of interest" description="Disordered" evidence="1">
    <location>
        <begin position="44"/>
        <end position="64"/>
    </location>
</feature>
<dbReference type="PATRIC" id="fig|797516.3.peg.697"/>
<evidence type="ECO:0000256" key="1">
    <source>
        <dbReference type="SAM" id="MobiDB-lite"/>
    </source>
</evidence>
<dbReference type="STRING" id="797516.HMPREF9104_00775"/>
<evidence type="ECO:0000313" key="2">
    <source>
        <dbReference type="EMBL" id="EHO53016.1"/>
    </source>
</evidence>
<dbReference type="Proteomes" id="UP000005025">
    <property type="component" value="Unassembled WGS sequence"/>
</dbReference>
<proteinExistence type="predicted"/>
<comment type="caution">
    <text evidence="2">The sequence shown here is derived from an EMBL/GenBank/DDBJ whole genome shotgun (WGS) entry which is preliminary data.</text>
</comment>
<reference evidence="2 3" key="1">
    <citation type="submission" date="2011-09" db="EMBL/GenBank/DDBJ databases">
        <authorList>
            <person name="Weinstock G."/>
            <person name="Sodergren E."/>
            <person name="Clifton S."/>
            <person name="Fulton L."/>
            <person name="Fulton B."/>
            <person name="Courtney L."/>
            <person name="Fronick C."/>
            <person name="Harrison M."/>
            <person name="Strong C."/>
            <person name="Farmer C."/>
            <person name="Delahaunty K."/>
            <person name="Markovic C."/>
            <person name="Hall O."/>
            <person name="Minx P."/>
            <person name="Tomlinson C."/>
            <person name="Mitreva M."/>
            <person name="Hou S."/>
            <person name="Chen J."/>
            <person name="Wollam A."/>
            <person name="Pepin K.H."/>
            <person name="Johnson M."/>
            <person name="Bhonagiri V."/>
            <person name="Zhang X."/>
            <person name="Suruliraj S."/>
            <person name="Warren W."/>
            <person name="Chinwalla A."/>
            <person name="Mardis E.R."/>
            <person name="Wilson R.K."/>
        </authorList>
    </citation>
    <scope>NUCLEOTIDE SEQUENCE [LARGE SCALE GENOMIC DNA]</scope>
    <source>
        <strain evidence="2 3">F0435</strain>
    </source>
</reference>
<gene>
    <name evidence="2" type="ORF">HMPREF9104_00775</name>
</gene>
<name>H1LDV0_9LACO</name>
<dbReference type="HOGENOM" id="CLU_207188_0_0_9"/>
<dbReference type="EMBL" id="AGRJ01000076">
    <property type="protein sequence ID" value="EHO53016.1"/>
    <property type="molecule type" value="Genomic_DNA"/>
</dbReference>
<sequence>MIIIVKFNGSKEEAYRRVHKMASEVTLEELVEIMGLPPVEEMKKKRAAENKTSTQIKPRILKEQ</sequence>
<protein>
    <submittedName>
        <fullName evidence="2">Uncharacterized protein</fullName>
    </submittedName>
</protein>
<organism evidence="2 3">
    <name type="scientific">Lentilactobacillus kisonensis F0435</name>
    <dbReference type="NCBI Taxonomy" id="797516"/>
    <lineage>
        <taxon>Bacteria</taxon>
        <taxon>Bacillati</taxon>
        <taxon>Bacillota</taxon>
        <taxon>Bacilli</taxon>
        <taxon>Lactobacillales</taxon>
        <taxon>Lactobacillaceae</taxon>
        <taxon>Lentilactobacillus</taxon>
    </lineage>
</organism>
<evidence type="ECO:0000313" key="3">
    <source>
        <dbReference type="Proteomes" id="UP000005025"/>
    </source>
</evidence>